<reference evidence="2" key="2">
    <citation type="submission" date="2025-09" db="UniProtKB">
        <authorList>
            <consortium name="Ensembl"/>
        </authorList>
    </citation>
    <scope>IDENTIFICATION</scope>
</reference>
<name>A0A8D2I307_UROPR</name>
<evidence type="ECO:0000313" key="3">
    <source>
        <dbReference type="Proteomes" id="UP000694417"/>
    </source>
</evidence>
<evidence type="ECO:0000256" key="1">
    <source>
        <dbReference type="SAM" id="MobiDB-lite"/>
    </source>
</evidence>
<dbReference type="Proteomes" id="UP000694417">
    <property type="component" value="Unplaced"/>
</dbReference>
<feature type="region of interest" description="Disordered" evidence="1">
    <location>
        <begin position="56"/>
        <end position="82"/>
    </location>
</feature>
<dbReference type="AlphaFoldDB" id="A0A8D2I307"/>
<sequence>IPGPCAKEKTQLTQKAKLTEQAEQAKHYDETTTYMKAVTEQGMSCPMRSAMALGGLQKRVQGATGPPGGSSRALSRRLTPPRSCSLLRAIRRKWSQS</sequence>
<evidence type="ECO:0000313" key="2">
    <source>
        <dbReference type="Ensembl" id="ENSUPAP00010022648.1"/>
    </source>
</evidence>
<keyword evidence="3" id="KW-1185">Reference proteome</keyword>
<dbReference type="Ensembl" id="ENSUPAT00010025776.1">
    <property type="protein sequence ID" value="ENSUPAP00010022648.1"/>
    <property type="gene ID" value="ENSUPAG00010017972.1"/>
</dbReference>
<accession>A0A8D2I307</accession>
<organism evidence="2 3">
    <name type="scientific">Urocitellus parryii</name>
    <name type="common">Arctic ground squirrel</name>
    <name type="synonym">Spermophilus parryii</name>
    <dbReference type="NCBI Taxonomy" id="9999"/>
    <lineage>
        <taxon>Eukaryota</taxon>
        <taxon>Metazoa</taxon>
        <taxon>Chordata</taxon>
        <taxon>Craniata</taxon>
        <taxon>Vertebrata</taxon>
        <taxon>Euteleostomi</taxon>
        <taxon>Mammalia</taxon>
        <taxon>Eutheria</taxon>
        <taxon>Euarchontoglires</taxon>
        <taxon>Glires</taxon>
        <taxon>Rodentia</taxon>
        <taxon>Sciuromorpha</taxon>
        <taxon>Sciuridae</taxon>
        <taxon>Xerinae</taxon>
        <taxon>Marmotini</taxon>
        <taxon>Urocitellus</taxon>
    </lineage>
</organism>
<reference evidence="2" key="1">
    <citation type="submission" date="2025-08" db="UniProtKB">
        <authorList>
            <consortium name="Ensembl"/>
        </authorList>
    </citation>
    <scope>IDENTIFICATION</scope>
</reference>
<protein>
    <submittedName>
        <fullName evidence="2">Uncharacterized protein</fullName>
    </submittedName>
</protein>
<proteinExistence type="predicted"/>